<organism evidence="2 3">
    <name type="scientific">Mycolicibacterium rutilum</name>
    <name type="common">Mycobacterium rutilum</name>
    <dbReference type="NCBI Taxonomy" id="370526"/>
    <lineage>
        <taxon>Bacteria</taxon>
        <taxon>Bacillati</taxon>
        <taxon>Actinomycetota</taxon>
        <taxon>Actinomycetes</taxon>
        <taxon>Mycobacteriales</taxon>
        <taxon>Mycobacteriaceae</taxon>
        <taxon>Mycolicibacterium</taxon>
    </lineage>
</organism>
<reference evidence="3" key="1">
    <citation type="submission" date="2016-10" db="EMBL/GenBank/DDBJ databases">
        <authorList>
            <person name="Varghese N."/>
            <person name="Submissions S."/>
        </authorList>
    </citation>
    <scope>NUCLEOTIDE SEQUENCE [LARGE SCALE GENOMIC DNA]</scope>
    <source>
        <strain evidence="3">DSM 45405</strain>
    </source>
</reference>
<dbReference type="Proteomes" id="UP000182915">
    <property type="component" value="Chromosome I"/>
</dbReference>
<sequence length="315" mass="34608">MSSPLEANRPASPNSTAWHPIQGDEEDTAAGATSAQNNAIAPRPPRRHRAARQGHSCLPQAFCPPRRSVLQACALEQHAARRSQRPRHGETIGRHRICRARTARVSALLVLFDANTVRRHATRYSCSAAKRPRATPPPHTLPARHCDTARQTIQLAAPAPTRTGSRGALTYVTTAWPDHRAAPRPHHGAPPPAASPTVPVEYRDRRGVATHIGRRRDASAPSAQCCHPAGRTDVLMGFCCRRDLDAHGCRIRGARAPQRPLHRTRSPTRSGAGERTILNARGSGRADRSHRRRSRRSRCRNPKPLGRRRHGCESA</sequence>
<evidence type="ECO:0000313" key="3">
    <source>
        <dbReference type="Proteomes" id="UP000182915"/>
    </source>
</evidence>
<evidence type="ECO:0000256" key="1">
    <source>
        <dbReference type="SAM" id="MobiDB-lite"/>
    </source>
</evidence>
<protein>
    <submittedName>
        <fullName evidence="2">Uncharacterized protein</fullName>
    </submittedName>
</protein>
<name>A0A1H6K4X9_MYCRU</name>
<feature type="region of interest" description="Disordered" evidence="1">
    <location>
        <begin position="1"/>
        <end position="53"/>
    </location>
</feature>
<gene>
    <name evidence="2" type="ORF">SAMN04489835_2666</name>
</gene>
<feature type="compositionally biased region" description="Basic residues" evidence="1">
    <location>
        <begin position="288"/>
        <end position="315"/>
    </location>
</feature>
<dbReference type="EMBL" id="LT629971">
    <property type="protein sequence ID" value="SEH66823.1"/>
    <property type="molecule type" value="Genomic_DNA"/>
</dbReference>
<accession>A0A1H6K4X9</accession>
<keyword evidence="3" id="KW-1185">Reference proteome</keyword>
<feature type="compositionally biased region" description="Polar residues" evidence="1">
    <location>
        <begin position="1"/>
        <end position="17"/>
    </location>
</feature>
<dbReference type="AlphaFoldDB" id="A0A1H6K4X9"/>
<proteinExistence type="predicted"/>
<evidence type="ECO:0000313" key="2">
    <source>
        <dbReference type="EMBL" id="SEH66823.1"/>
    </source>
</evidence>
<feature type="region of interest" description="Disordered" evidence="1">
    <location>
        <begin position="257"/>
        <end position="315"/>
    </location>
</feature>